<dbReference type="EMBL" id="SWJE01000012">
    <property type="protein sequence ID" value="TKC85904.1"/>
    <property type="molecule type" value="Genomic_DNA"/>
</dbReference>
<accession>A0A4U1HZH0</accession>
<dbReference type="OrthoDB" id="2910336at2"/>
<evidence type="ECO:0000313" key="1">
    <source>
        <dbReference type="EMBL" id="TKC85904.1"/>
    </source>
</evidence>
<keyword evidence="2" id="KW-1185">Reference proteome</keyword>
<dbReference type="RefSeq" id="WP_136897121.1">
    <property type="nucleotide sequence ID" value="NZ_SWJE01000012.1"/>
</dbReference>
<sequence>MSNATFNHVAGNASLENLNAQERAWLAKASRTDVNGWVHLKTRGAPFERGFQHGFLVAREYAEALRVYEAMTLQTIGREYAFFVDACRRHRLERL</sequence>
<organism evidence="1 2">
    <name type="scientific">Trinickia terrae</name>
    <dbReference type="NCBI Taxonomy" id="2571161"/>
    <lineage>
        <taxon>Bacteria</taxon>
        <taxon>Pseudomonadati</taxon>
        <taxon>Pseudomonadota</taxon>
        <taxon>Betaproteobacteria</taxon>
        <taxon>Burkholderiales</taxon>
        <taxon>Burkholderiaceae</taxon>
        <taxon>Trinickia</taxon>
    </lineage>
</organism>
<gene>
    <name evidence="1" type="ORF">FAZ69_21510</name>
</gene>
<reference evidence="1 2" key="1">
    <citation type="submission" date="2019-04" db="EMBL/GenBank/DDBJ databases">
        <title>Trinickia sp. 7GSK02, isolated from subtropical forest soil.</title>
        <authorList>
            <person name="Gao Z.-H."/>
            <person name="Qiu L.-H."/>
        </authorList>
    </citation>
    <scope>NUCLEOTIDE SEQUENCE [LARGE SCALE GENOMIC DNA]</scope>
    <source>
        <strain evidence="1 2">7GSK02</strain>
    </source>
</reference>
<dbReference type="AlphaFoldDB" id="A0A4U1HZH0"/>
<protein>
    <submittedName>
        <fullName evidence="1">Uncharacterized protein</fullName>
    </submittedName>
</protein>
<dbReference type="Proteomes" id="UP000305539">
    <property type="component" value="Unassembled WGS sequence"/>
</dbReference>
<evidence type="ECO:0000313" key="2">
    <source>
        <dbReference type="Proteomes" id="UP000305539"/>
    </source>
</evidence>
<proteinExistence type="predicted"/>
<comment type="caution">
    <text evidence="1">The sequence shown here is derived from an EMBL/GenBank/DDBJ whole genome shotgun (WGS) entry which is preliminary data.</text>
</comment>
<name>A0A4U1HZH0_9BURK</name>